<sequence length="310" mass="33140">MYLLKQWVAGVAALLVFLPSTGFAAGIVLKNSMNSDIKAVFCVGNNGDKKPVVEGLAKKSSKTVSPARFPEHDCTRIGVTMQNGLGWQYYYEPQPGSAREIEFGMDAAGRNEKRKYPSMLITMPDGEAYVVPAGVPMFMLVQLMRKGLDVARWKEFALPGYDGLKEPGAYAVCFADQSWSLAGKGLQFDGKGGELETVALSAPFANTTIGAIFEELKKNGWLPLVLDAGGQTSVFGAQGAALAPKGKAVDCPQTADGMWEAFETMFVSGTENADKPVCVVLGSEGLRFAMNLDLDAALAEISFTRVPAGK</sequence>
<reference evidence="1" key="1">
    <citation type="submission" date="2019-08" db="EMBL/GenBank/DDBJ databases">
        <authorList>
            <person name="Kucharzyk K."/>
            <person name="Murdoch R.W."/>
            <person name="Higgins S."/>
            <person name="Loffler F."/>
        </authorList>
    </citation>
    <scope>NUCLEOTIDE SEQUENCE</scope>
</reference>
<accession>A0A644UTP2</accession>
<organism evidence="1">
    <name type="scientific">bioreactor metagenome</name>
    <dbReference type="NCBI Taxonomy" id="1076179"/>
    <lineage>
        <taxon>unclassified sequences</taxon>
        <taxon>metagenomes</taxon>
        <taxon>ecological metagenomes</taxon>
    </lineage>
</organism>
<gene>
    <name evidence="1" type="ORF">SDC9_28372</name>
</gene>
<dbReference type="EMBL" id="VSSQ01000162">
    <property type="protein sequence ID" value="MPL82429.1"/>
    <property type="molecule type" value="Genomic_DNA"/>
</dbReference>
<protein>
    <submittedName>
        <fullName evidence="1">Uncharacterized protein</fullName>
    </submittedName>
</protein>
<evidence type="ECO:0000313" key="1">
    <source>
        <dbReference type="EMBL" id="MPL82429.1"/>
    </source>
</evidence>
<comment type="caution">
    <text evidence="1">The sequence shown here is derived from an EMBL/GenBank/DDBJ whole genome shotgun (WGS) entry which is preliminary data.</text>
</comment>
<proteinExistence type="predicted"/>
<dbReference type="AlphaFoldDB" id="A0A644UTP2"/>
<name>A0A644UTP2_9ZZZZ</name>